<evidence type="ECO:0000256" key="2">
    <source>
        <dbReference type="ARBA" id="ARBA00022801"/>
    </source>
</evidence>
<feature type="signal peptide" evidence="3">
    <location>
        <begin position="1"/>
        <end position="37"/>
    </location>
</feature>
<reference evidence="4 5" key="1">
    <citation type="submission" date="2017-11" db="EMBL/GenBank/DDBJ databases">
        <title>Complete genome sequence of Streptomyces lavendulae subsp. lavendulae CCM 3239 (formerly 'Streptomyces aureofaciens CCM 3239'), the producer of the angucycline-type antibiotic auricin.</title>
        <authorList>
            <person name="Busche T."/>
            <person name="Novakova R."/>
            <person name="Al'Dilaimi A."/>
            <person name="Homerova D."/>
            <person name="Feckova L."/>
            <person name="Rezuchova B."/>
            <person name="Mingyar E."/>
            <person name="Csolleiova D."/>
            <person name="Bekeova C."/>
            <person name="Winkler A."/>
            <person name="Sevcikova B."/>
            <person name="Kalinowski J."/>
            <person name="Kormanec J."/>
            <person name="Ruckert C."/>
        </authorList>
    </citation>
    <scope>NUCLEOTIDE SEQUENCE [LARGE SCALE GENOMIC DNA]</scope>
    <source>
        <strain evidence="4 5">CCM 3239</strain>
    </source>
</reference>
<sequence>MPDARPARRPALARLLPGAVLSALFLLGAAAVPGAPAVGTAAAPRPVVATAEGPVRGRAHGPYATFEGLPYAAPPTGPLRWRPPRAAPHRTGVLDAGAPGARCVQLPALGPGGARGSEDCLYLNVTAPAGPGRGRPVMVWFHGGGFRNGAGDPYRPEPLVVRGGVVVVTVNYRLGVFGFFGHPELGGAPDFGLADQQAALRWVRANAAAFGGDPDRVTLFGESAGGLSVCAHLVSPASAGLFRRAIAQSGSCSTAMPPYALLPTLGAYEPFVPEERTVAAGVAAAARLGCGDRPSGAVLECLRGLDAGRLATTALMDGFSGVSYGNALLPLEPRRALEAGRFHRVPVVQGTTLDEMRLFVAQTLAAYPVDGERGYRERLSASFGGSAPAVAAAYPSAAFPTAALAWATALSDASFTCPALRDGRALARHVPTYGYLFGDRDAPNATGLPEPAGFPYGAAHGFELPYLFEQVPLAAPQRGLSRAMTGYWTRFARTGSPNGPGAAEWPRIAPRAASVLILAPGPGGIRPVGAASAHHCDLWDALPAPAPTPSSGR</sequence>
<dbReference type="EC" id="3.1.1.-" evidence="3"/>
<dbReference type="KEGG" id="slx:SLAV_04000"/>
<accession>A0A2K8P8A9</accession>
<dbReference type="Gene3D" id="3.40.50.1820">
    <property type="entry name" value="alpha/beta hydrolase"/>
    <property type="match status" value="1"/>
</dbReference>
<dbReference type="Pfam" id="PF00135">
    <property type="entry name" value="COesterase"/>
    <property type="match status" value="1"/>
</dbReference>
<dbReference type="SUPFAM" id="SSF53474">
    <property type="entry name" value="alpha/beta-Hydrolases"/>
    <property type="match status" value="1"/>
</dbReference>
<dbReference type="InterPro" id="IPR002018">
    <property type="entry name" value="CarbesteraseB"/>
</dbReference>
<dbReference type="InterPro" id="IPR050309">
    <property type="entry name" value="Type-B_Carboxylest/Lipase"/>
</dbReference>
<protein>
    <recommendedName>
        <fullName evidence="3">Carboxylic ester hydrolase</fullName>
        <ecNumber evidence="3">3.1.1.-</ecNumber>
    </recommendedName>
</protein>
<evidence type="ECO:0000313" key="5">
    <source>
        <dbReference type="Proteomes" id="UP000231791"/>
    </source>
</evidence>
<feature type="chain" id="PRO_5041746239" description="Carboxylic ester hydrolase" evidence="3">
    <location>
        <begin position="38"/>
        <end position="553"/>
    </location>
</feature>
<dbReference type="GO" id="GO:0016787">
    <property type="term" value="F:hydrolase activity"/>
    <property type="evidence" value="ECO:0007669"/>
    <property type="project" value="UniProtKB-KW"/>
</dbReference>
<keyword evidence="2 3" id="KW-0378">Hydrolase</keyword>
<keyword evidence="3" id="KW-0732">Signal</keyword>
<dbReference type="Proteomes" id="UP000231791">
    <property type="component" value="Chromosome"/>
</dbReference>
<evidence type="ECO:0000313" key="4">
    <source>
        <dbReference type="EMBL" id="ATZ22708.1"/>
    </source>
</evidence>
<evidence type="ECO:0000256" key="3">
    <source>
        <dbReference type="RuleBase" id="RU361235"/>
    </source>
</evidence>
<evidence type="ECO:0000256" key="1">
    <source>
        <dbReference type="ARBA" id="ARBA00005964"/>
    </source>
</evidence>
<organism evidence="4 5">
    <name type="scientific">Streptomyces lavendulae subsp. lavendulae</name>
    <dbReference type="NCBI Taxonomy" id="58340"/>
    <lineage>
        <taxon>Bacteria</taxon>
        <taxon>Bacillati</taxon>
        <taxon>Actinomycetota</taxon>
        <taxon>Actinomycetes</taxon>
        <taxon>Kitasatosporales</taxon>
        <taxon>Streptomycetaceae</taxon>
        <taxon>Streptomyces</taxon>
    </lineage>
</organism>
<dbReference type="PANTHER" id="PTHR11559">
    <property type="entry name" value="CARBOXYLESTERASE"/>
    <property type="match status" value="1"/>
</dbReference>
<dbReference type="AlphaFoldDB" id="A0A2K8P8A9"/>
<dbReference type="InterPro" id="IPR019826">
    <property type="entry name" value="Carboxylesterase_B_AS"/>
</dbReference>
<name>A0A2K8P8A9_STRLA</name>
<comment type="similarity">
    <text evidence="1 3">Belongs to the type-B carboxylesterase/lipase family.</text>
</comment>
<keyword evidence="5" id="KW-1185">Reference proteome</keyword>
<dbReference type="EMBL" id="CP024985">
    <property type="protein sequence ID" value="ATZ22708.1"/>
    <property type="molecule type" value="Genomic_DNA"/>
</dbReference>
<dbReference type="RefSeq" id="WP_234333528.1">
    <property type="nucleotide sequence ID" value="NZ_CP024985.1"/>
</dbReference>
<dbReference type="PROSITE" id="PS00122">
    <property type="entry name" value="CARBOXYLESTERASE_B_1"/>
    <property type="match status" value="1"/>
</dbReference>
<proteinExistence type="inferred from homology"/>
<gene>
    <name evidence="4" type="primary">pnbA</name>
    <name evidence="4" type="ORF">SLAV_04000</name>
</gene>
<dbReference type="InterPro" id="IPR029058">
    <property type="entry name" value="AB_hydrolase_fold"/>
</dbReference>
<dbReference type="GeneID" id="49381937"/>